<keyword evidence="2" id="KW-1185">Reference proteome</keyword>
<reference evidence="2" key="1">
    <citation type="submission" date="2017-06" db="EMBL/GenBank/DDBJ databases">
        <authorList>
            <person name="Varghese N."/>
            <person name="Submissions S."/>
        </authorList>
    </citation>
    <scope>NUCLEOTIDE SEQUENCE [LARGE SCALE GENOMIC DNA]</scope>
    <source>
        <strain evidence="2">DSM 45423</strain>
    </source>
</reference>
<dbReference type="EMBL" id="FZOH01000007">
    <property type="protein sequence ID" value="SNS68164.1"/>
    <property type="molecule type" value="Genomic_DNA"/>
</dbReference>
<accession>A0A239GJE2</accession>
<evidence type="ECO:0000313" key="1">
    <source>
        <dbReference type="EMBL" id="SNS68164.1"/>
    </source>
</evidence>
<dbReference type="AlphaFoldDB" id="A0A239GJE2"/>
<feature type="non-terminal residue" evidence="1">
    <location>
        <position position="1"/>
    </location>
</feature>
<evidence type="ECO:0000313" key="2">
    <source>
        <dbReference type="Proteomes" id="UP000198386"/>
    </source>
</evidence>
<dbReference type="Proteomes" id="UP000198386">
    <property type="component" value="Unassembled WGS sequence"/>
</dbReference>
<sequence length="248" mass="25236">YTVRLTVSDAAGLTGTTTRSVTVTAPPTGPQPGAPLAADAFERQVTGGWGTADTGGPWVIGGPAANASVSGGQGQLLVPAAQSNTAALTQLSRQDVAVQVALTLPQAPTGGGVYVGVATRTVGLTDYRAKLRFRADGQVEVMLVRTVDDQETILGGYLLPGGYRPGTSLTVRFESAGSGTTTLRVKAWATGTTEPAAWALVRTDDAAVLQRAGTVLLDQYVSASATAPTAVRFDQLWVGEAGTAPAAP</sequence>
<gene>
    <name evidence="1" type="ORF">SAMN04488107_3392</name>
</gene>
<name>A0A239GJE2_9ACTN</name>
<protein>
    <submittedName>
        <fullName evidence="1">Uncharacterized protein</fullName>
    </submittedName>
</protein>
<proteinExistence type="predicted"/>
<organism evidence="1 2">
    <name type="scientific">Geodermatophilus saharensis</name>
    <dbReference type="NCBI Taxonomy" id="1137994"/>
    <lineage>
        <taxon>Bacteria</taxon>
        <taxon>Bacillati</taxon>
        <taxon>Actinomycetota</taxon>
        <taxon>Actinomycetes</taxon>
        <taxon>Geodermatophilales</taxon>
        <taxon>Geodermatophilaceae</taxon>
        <taxon>Geodermatophilus</taxon>
    </lineage>
</organism>